<proteinExistence type="predicted"/>
<dbReference type="Proteomes" id="UP000017590">
    <property type="component" value="Chromosome"/>
</dbReference>
<keyword evidence="2" id="KW-1185">Reference proteome</keyword>
<accession>A0ABM5NZJ4</accession>
<evidence type="ECO:0000313" key="2">
    <source>
        <dbReference type="Proteomes" id="UP000017590"/>
    </source>
</evidence>
<dbReference type="EMBL" id="CP006763">
    <property type="protein sequence ID" value="AGY77969.1"/>
    <property type="molecule type" value="Genomic_DNA"/>
</dbReference>
<gene>
    <name evidence="1" type="ORF">CAETHG_3768</name>
</gene>
<evidence type="ECO:0000313" key="1">
    <source>
        <dbReference type="EMBL" id="AGY77969.1"/>
    </source>
</evidence>
<organism evidence="1 2">
    <name type="scientific">Clostridium autoethanogenum DSM 10061</name>
    <dbReference type="NCBI Taxonomy" id="1341692"/>
    <lineage>
        <taxon>Bacteria</taxon>
        <taxon>Bacillati</taxon>
        <taxon>Bacillota</taxon>
        <taxon>Clostridia</taxon>
        <taxon>Eubacteriales</taxon>
        <taxon>Clostridiaceae</taxon>
        <taxon>Clostridium</taxon>
    </lineage>
</organism>
<protein>
    <recommendedName>
        <fullName evidence="3">GCN5-related N-acetyltransferase</fullName>
    </recommendedName>
</protein>
<dbReference type="RefSeq" id="WP_023163393.1">
    <property type="nucleotide sequence ID" value="NC_022592.1"/>
</dbReference>
<name>A0ABM5NZJ4_9CLOT</name>
<sequence length="89" mass="10297">MTNCKKMSNLNEYIIRNLHMEVMDSNIVPVKDEIAAWKDAKQDENVIKNLEKYIGYNCLYAIDTLNGLFKQGCVIIDDDMKYIGFVETV</sequence>
<reference evidence="2" key="1">
    <citation type="journal article" date="2014" name="Biotechnol. Biofuels">
        <title>Comparison of single-molecule sequencing and hybrid approaches for finishing the genome of Clostridium autoethanogenum and analysis of CRISPR systems in industrial relevant Clostridia.</title>
        <authorList>
            <person name="Brown S.D."/>
            <person name="Nagaraju S."/>
            <person name="Utturkar S."/>
            <person name="De Tissera S."/>
            <person name="Segovia S."/>
            <person name="Mitchell W."/>
            <person name="Land M.L."/>
            <person name="Dassanayake A."/>
            <person name="Kopke M."/>
        </authorList>
    </citation>
    <scope>NUCLEOTIDE SEQUENCE [LARGE SCALE GENOMIC DNA]</scope>
    <source>
        <strain evidence="2">DSM 10061</strain>
    </source>
</reference>
<evidence type="ECO:0008006" key="3">
    <source>
        <dbReference type="Google" id="ProtNLM"/>
    </source>
</evidence>